<feature type="transmembrane region" description="Helical" evidence="13">
    <location>
        <begin position="520"/>
        <end position="545"/>
    </location>
</feature>
<evidence type="ECO:0000256" key="9">
    <source>
        <dbReference type="ARBA" id="ARBA00023136"/>
    </source>
</evidence>
<dbReference type="NCBIfam" id="NF002352">
    <property type="entry name" value="PRK01318.1-3"/>
    <property type="match status" value="1"/>
</dbReference>
<comment type="subcellular location">
    <subcellularLocation>
        <location evidence="1">Cell inner membrane</location>
        <topology evidence="1">Multi-pass membrane protein</topology>
    </subcellularLocation>
    <subcellularLocation>
        <location evidence="13">Cell membrane</location>
        <topology evidence="13">Multi-pass membrane protein</topology>
    </subcellularLocation>
</comment>
<dbReference type="PRINTS" id="PR00701">
    <property type="entry name" value="60KDINNERMP"/>
</dbReference>
<dbReference type="NCBIfam" id="TIGR03592">
    <property type="entry name" value="yidC_oxa1_cterm"/>
    <property type="match status" value="1"/>
</dbReference>
<dbReference type="InterPro" id="IPR028053">
    <property type="entry name" value="Membr_insert_YidC_N"/>
</dbReference>
<comment type="caution">
    <text evidence="13">Lacks conserved residue(s) required for the propagation of feature annotation.</text>
</comment>
<dbReference type="GO" id="GO:0032977">
    <property type="term" value="F:membrane insertase activity"/>
    <property type="evidence" value="ECO:0007669"/>
    <property type="project" value="InterPro"/>
</dbReference>
<feature type="domain" description="Membrane insertase YidC N-terminal" evidence="16">
    <location>
        <begin position="93"/>
        <end position="370"/>
    </location>
</feature>
<feature type="transmembrane region" description="Helical" evidence="13">
    <location>
        <begin position="444"/>
        <end position="467"/>
    </location>
</feature>
<dbReference type="EMBL" id="JACNFK010000023">
    <property type="protein sequence ID" value="MBC8519420.1"/>
    <property type="molecule type" value="Genomic_DNA"/>
</dbReference>
<gene>
    <name evidence="13 17" type="primary">yidC</name>
    <name evidence="17" type="ORF">H8D24_03310</name>
</gene>
<dbReference type="InterPro" id="IPR028055">
    <property type="entry name" value="YidC/Oxa/ALB_C"/>
</dbReference>
<dbReference type="InterPro" id="IPR038221">
    <property type="entry name" value="YidC_periplasmic_sf"/>
</dbReference>
<dbReference type="Pfam" id="PF14849">
    <property type="entry name" value="YidC_periplas"/>
    <property type="match status" value="1"/>
</dbReference>
<keyword evidence="6 13" id="KW-0812">Transmembrane</keyword>
<comment type="caution">
    <text evidence="17">The sequence shown here is derived from an EMBL/GenBank/DDBJ whole genome shotgun (WGS) entry which is preliminary data.</text>
</comment>
<comment type="function">
    <text evidence="13">Required for the insertion and/or proper folding and/or complex formation of integral membrane proteins into the membrane. Involved in integration of membrane proteins that insert both dependently and independently of the Sec translocase complex, as well as at least some lipoproteins. Aids folding of multispanning membrane proteins.</text>
</comment>
<evidence type="ECO:0000313" key="18">
    <source>
        <dbReference type="Proteomes" id="UP000654401"/>
    </source>
</evidence>
<proteinExistence type="inferred from homology"/>
<keyword evidence="8 13" id="KW-1133">Transmembrane helix</keyword>
<evidence type="ECO:0000256" key="13">
    <source>
        <dbReference type="HAMAP-Rule" id="MF_01810"/>
    </source>
</evidence>
<protein>
    <recommendedName>
        <fullName evidence="3 13">Membrane protein insertase YidC</fullName>
    </recommendedName>
    <alternativeName>
        <fullName evidence="12 13">Foldase YidC</fullName>
    </alternativeName>
    <alternativeName>
        <fullName evidence="11 13">Membrane integrase YidC</fullName>
    </alternativeName>
    <alternativeName>
        <fullName evidence="13">Membrane protein YidC</fullName>
    </alternativeName>
</protein>
<evidence type="ECO:0000256" key="11">
    <source>
        <dbReference type="ARBA" id="ARBA00033245"/>
    </source>
</evidence>
<dbReference type="InterPro" id="IPR019998">
    <property type="entry name" value="Membr_insert_YidC"/>
</dbReference>
<evidence type="ECO:0000256" key="7">
    <source>
        <dbReference type="ARBA" id="ARBA00022927"/>
    </source>
</evidence>
<dbReference type="CDD" id="cd19961">
    <property type="entry name" value="EcYidC-like_peri"/>
    <property type="match status" value="1"/>
</dbReference>
<dbReference type="CDD" id="cd20070">
    <property type="entry name" value="5TM_YidC_Alb3"/>
    <property type="match status" value="1"/>
</dbReference>
<keyword evidence="10 13" id="KW-0143">Chaperone</keyword>
<evidence type="ECO:0000256" key="3">
    <source>
        <dbReference type="ARBA" id="ARBA00015325"/>
    </source>
</evidence>
<evidence type="ECO:0000259" key="15">
    <source>
        <dbReference type="Pfam" id="PF02096"/>
    </source>
</evidence>
<dbReference type="GO" id="GO:0015031">
    <property type="term" value="P:protein transport"/>
    <property type="evidence" value="ECO:0007669"/>
    <property type="project" value="UniProtKB-KW"/>
</dbReference>
<comment type="subunit">
    <text evidence="13">Interacts with the Sec translocase complex via SecD. Specifically interacts with transmembrane segments of nascent integral membrane proteins during membrane integration.</text>
</comment>
<keyword evidence="9 13" id="KW-0472">Membrane</keyword>
<name>A0A8J6TVR8_9GAMM</name>
<evidence type="ECO:0000256" key="12">
    <source>
        <dbReference type="ARBA" id="ARBA00033342"/>
    </source>
</evidence>
<evidence type="ECO:0000256" key="2">
    <source>
        <dbReference type="ARBA" id="ARBA00010527"/>
    </source>
</evidence>
<keyword evidence="5 13" id="KW-1003">Cell membrane</keyword>
<evidence type="ECO:0000256" key="8">
    <source>
        <dbReference type="ARBA" id="ARBA00022989"/>
    </source>
</evidence>
<dbReference type="InterPro" id="IPR047196">
    <property type="entry name" value="YidC_ALB_C"/>
</dbReference>
<keyword evidence="4 13" id="KW-0813">Transport</keyword>
<dbReference type="InterPro" id="IPR001708">
    <property type="entry name" value="YidC/ALB3/OXA1/COX18"/>
</dbReference>
<evidence type="ECO:0000256" key="14">
    <source>
        <dbReference type="SAM" id="MobiDB-lite"/>
    </source>
</evidence>
<dbReference type="Proteomes" id="UP000654401">
    <property type="component" value="Unassembled WGS sequence"/>
</dbReference>
<evidence type="ECO:0000256" key="4">
    <source>
        <dbReference type="ARBA" id="ARBA00022448"/>
    </source>
</evidence>
<accession>A0A8J6TVR8</accession>
<dbReference type="NCBIfam" id="TIGR03593">
    <property type="entry name" value="yidC_nterm"/>
    <property type="match status" value="1"/>
</dbReference>
<sequence>MDTQRLILFVALSFLSLMLWDAWQLEQGAGQPQLSQAEQQHAQTFSVPVAPEARTVDIATGGGVPRVSAPEAEQSGQPRVVAESEMRASGTPIHVETDLLSVIINSEGGDLRQVDLRQHGQDSEHKNIPFRLMSEDDQFFVAQTGIMGGKGTVKSSYPDHHAIYEVEQTNFVMAGEEELQVPMVWHDDANGIKITKTYIFHHNSYKIDVVYHVENSGTTTWKGGLYGQLLRNDQTPEAENSFIYTYTGGVTYTNSEHYQKVDFDEMANRAPIRNADKGWVAMIQHYFLAAVVPDSNLKPTLYTDQQSSGHYAIGAILPVVSVPAGESGDLAIQLYTGPKDQERLELLAEGLELTVDYGWLTFLAQPLFWILNEIQDVVSNWGLSIILLTILIKLVFFKLSETSYRSMARMRKLSPRLTSLKERYGDDRQKMNEAMMKIYREEKVNPMGGCLPILVQIPVFIALYWVLLESVEIRQAPFMLWIQDLSAKDPYYILPLLMGGSMLIQQRLNPAPIDPIQQKVMMVLPVVFTVFFAFFPAGLVLYWVVNNVISISQQWYITKKIEAAG</sequence>
<reference evidence="17 18" key="1">
    <citation type="submission" date="2020-08" db="EMBL/GenBank/DDBJ databases">
        <title>Bridging the membrane lipid divide: bacteria of the FCB group superphylum have the potential to synthesize archaeal ether lipids.</title>
        <authorList>
            <person name="Villanueva L."/>
            <person name="Von Meijenfeldt F.A.B."/>
            <person name="Westbye A.B."/>
            <person name="Yadav S."/>
            <person name="Hopmans E.C."/>
            <person name="Dutilh B.E."/>
            <person name="Sinninghe Damste J.S."/>
        </authorList>
    </citation>
    <scope>NUCLEOTIDE SEQUENCE [LARGE SCALE GENOMIC DNA]</scope>
    <source>
        <strain evidence="17">NIOZ-UU100</strain>
    </source>
</reference>
<dbReference type="PRINTS" id="PR01900">
    <property type="entry name" value="YIDCPROTEIN"/>
</dbReference>
<dbReference type="Pfam" id="PF02096">
    <property type="entry name" value="60KD_IMP"/>
    <property type="match status" value="1"/>
</dbReference>
<feature type="domain" description="Membrane insertase YidC/Oxa/ALB C-terminal" evidence="15">
    <location>
        <begin position="381"/>
        <end position="559"/>
    </location>
</feature>
<dbReference type="Gene3D" id="2.70.98.90">
    <property type="match status" value="1"/>
</dbReference>
<dbReference type="GO" id="GO:0005886">
    <property type="term" value="C:plasma membrane"/>
    <property type="evidence" value="ECO:0007669"/>
    <property type="project" value="UniProtKB-SubCell"/>
</dbReference>
<evidence type="ECO:0000256" key="10">
    <source>
        <dbReference type="ARBA" id="ARBA00023186"/>
    </source>
</evidence>
<evidence type="ECO:0000313" key="17">
    <source>
        <dbReference type="EMBL" id="MBC8519420.1"/>
    </source>
</evidence>
<dbReference type="NCBIfam" id="NF002353">
    <property type="entry name" value="PRK01318.1-4"/>
    <property type="match status" value="1"/>
</dbReference>
<evidence type="ECO:0000259" key="16">
    <source>
        <dbReference type="Pfam" id="PF14849"/>
    </source>
</evidence>
<dbReference type="HAMAP" id="MF_01810">
    <property type="entry name" value="YidC_type1"/>
    <property type="match status" value="1"/>
</dbReference>
<feature type="region of interest" description="Disordered" evidence="14">
    <location>
        <begin position="61"/>
        <end position="87"/>
    </location>
</feature>
<dbReference type="PANTHER" id="PTHR12428">
    <property type="entry name" value="OXA1"/>
    <property type="match status" value="1"/>
</dbReference>
<organism evidence="17 18">
    <name type="scientific">Candidatus Thiopontia autotrophica</name>
    <dbReference type="NCBI Taxonomy" id="2841688"/>
    <lineage>
        <taxon>Bacteria</taxon>
        <taxon>Pseudomonadati</taxon>
        <taxon>Pseudomonadota</taxon>
        <taxon>Gammaproteobacteria</taxon>
        <taxon>Candidatus Thiopontia</taxon>
    </lineage>
</organism>
<dbReference type="AlphaFoldDB" id="A0A8J6TVR8"/>
<comment type="similarity">
    <text evidence="2 13">Belongs to the OXA1/ALB3/YidC family. Type 1 subfamily.</text>
</comment>
<keyword evidence="7 13" id="KW-0653">Protein transport</keyword>
<dbReference type="PANTHER" id="PTHR12428:SF65">
    <property type="entry name" value="CYTOCHROME C OXIDASE ASSEMBLY PROTEIN COX18, MITOCHONDRIAL"/>
    <property type="match status" value="1"/>
</dbReference>
<feature type="transmembrane region" description="Helical" evidence="13">
    <location>
        <begin position="381"/>
        <end position="400"/>
    </location>
</feature>
<evidence type="ECO:0000256" key="5">
    <source>
        <dbReference type="ARBA" id="ARBA00022475"/>
    </source>
</evidence>
<evidence type="ECO:0000256" key="6">
    <source>
        <dbReference type="ARBA" id="ARBA00022692"/>
    </source>
</evidence>
<evidence type="ECO:0000256" key="1">
    <source>
        <dbReference type="ARBA" id="ARBA00004429"/>
    </source>
</evidence>
<dbReference type="GO" id="GO:0051205">
    <property type="term" value="P:protein insertion into membrane"/>
    <property type="evidence" value="ECO:0007669"/>
    <property type="project" value="TreeGrafter"/>
</dbReference>